<name>A0A7S3R4J9_DUNTE</name>
<evidence type="ECO:0000256" key="4">
    <source>
        <dbReference type="SAM" id="MobiDB-lite"/>
    </source>
</evidence>
<organism evidence="6">
    <name type="scientific">Dunaliella tertiolecta</name>
    <name type="common">Green alga</name>
    <dbReference type="NCBI Taxonomy" id="3047"/>
    <lineage>
        <taxon>Eukaryota</taxon>
        <taxon>Viridiplantae</taxon>
        <taxon>Chlorophyta</taxon>
        <taxon>core chlorophytes</taxon>
        <taxon>Chlorophyceae</taxon>
        <taxon>CS clade</taxon>
        <taxon>Chlamydomonadales</taxon>
        <taxon>Dunaliellaceae</taxon>
        <taxon>Dunaliella</taxon>
    </lineage>
</organism>
<dbReference type="PANTHER" id="PTHR45657">
    <property type="entry name" value="CRAL-TRIO DOMAIN-CONTAINING PROTEIN YKL091C-RELATED"/>
    <property type="match status" value="1"/>
</dbReference>
<dbReference type="InterPro" id="IPR036865">
    <property type="entry name" value="CRAL-TRIO_dom_sf"/>
</dbReference>
<dbReference type="InterPro" id="IPR001251">
    <property type="entry name" value="CRAL-TRIO_dom"/>
</dbReference>
<dbReference type="CDD" id="cd00170">
    <property type="entry name" value="SEC14"/>
    <property type="match status" value="1"/>
</dbReference>
<dbReference type="Pfam" id="PF03765">
    <property type="entry name" value="CRAL_TRIO_N"/>
    <property type="match status" value="1"/>
</dbReference>
<feature type="compositionally biased region" description="Polar residues" evidence="4">
    <location>
        <begin position="369"/>
        <end position="394"/>
    </location>
</feature>
<dbReference type="Gene3D" id="1.10.8.20">
    <property type="entry name" value="N-terminal domain of phosphatidylinositol transfer protein sec14p"/>
    <property type="match status" value="1"/>
</dbReference>
<dbReference type="SUPFAM" id="SSF46938">
    <property type="entry name" value="CRAL/TRIO N-terminal domain"/>
    <property type="match status" value="1"/>
</dbReference>
<feature type="region of interest" description="Disordered" evidence="4">
    <location>
        <begin position="337"/>
        <end position="442"/>
    </location>
</feature>
<evidence type="ECO:0000256" key="1">
    <source>
        <dbReference type="ARBA" id="ARBA00004202"/>
    </source>
</evidence>
<dbReference type="SMART" id="SM01100">
    <property type="entry name" value="CRAL_TRIO_N"/>
    <property type="match status" value="1"/>
</dbReference>
<protein>
    <recommendedName>
        <fullName evidence="5">CRAL-TRIO domain-containing protein</fullName>
    </recommendedName>
</protein>
<dbReference type="Gene3D" id="3.40.525.10">
    <property type="entry name" value="CRAL-TRIO lipid binding domain"/>
    <property type="match status" value="1"/>
</dbReference>
<accession>A0A7S3R4J9</accession>
<evidence type="ECO:0000259" key="5">
    <source>
        <dbReference type="PROSITE" id="PS50191"/>
    </source>
</evidence>
<dbReference type="EMBL" id="HBIP01028632">
    <property type="protein sequence ID" value="CAE0502222.1"/>
    <property type="molecule type" value="Transcribed_RNA"/>
</dbReference>
<dbReference type="GO" id="GO:0005886">
    <property type="term" value="C:plasma membrane"/>
    <property type="evidence" value="ECO:0007669"/>
    <property type="project" value="UniProtKB-SubCell"/>
</dbReference>
<dbReference type="SUPFAM" id="SSF52087">
    <property type="entry name" value="CRAL/TRIO domain"/>
    <property type="match status" value="1"/>
</dbReference>
<dbReference type="PROSITE" id="PS50191">
    <property type="entry name" value="CRAL_TRIO"/>
    <property type="match status" value="1"/>
</dbReference>
<dbReference type="InterPro" id="IPR011074">
    <property type="entry name" value="CRAL/TRIO_N_dom"/>
</dbReference>
<dbReference type="InterPro" id="IPR036273">
    <property type="entry name" value="CRAL/TRIO_N_dom_sf"/>
</dbReference>
<dbReference type="GO" id="GO:0000139">
    <property type="term" value="C:Golgi membrane"/>
    <property type="evidence" value="ECO:0007669"/>
    <property type="project" value="UniProtKB-SubCell"/>
</dbReference>
<reference evidence="6" key="1">
    <citation type="submission" date="2021-01" db="EMBL/GenBank/DDBJ databases">
        <authorList>
            <person name="Corre E."/>
            <person name="Pelletier E."/>
            <person name="Niang G."/>
            <person name="Scheremetjew M."/>
            <person name="Finn R."/>
            <person name="Kale V."/>
            <person name="Holt S."/>
            <person name="Cochrane G."/>
            <person name="Meng A."/>
            <person name="Brown T."/>
            <person name="Cohen L."/>
        </authorList>
    </citation>
    <scope>NUCLEOTIDE SEQUENCE</scope>
    <source>
        <strain evidence="6">CCMP1320</strain>
    </source>
</reference>
<dbReference type="Pfam" id="PF00650">
    <property type="entry name" value="CRAL_TRIO"/>
    <property type="match status" value="1"/>
</dbReference>
<evidence type="ECO:0000256" key="3">
    <source>
        <dbReference type="ARBA" id="ARBA00038020"/>
    </source>
</evidence>
<dbReference type="AlphaFoldDB" id="A0A7S3R4J9"/>
<gene>
    <name evidence="6" type="ORF">DTER00134_LOCUS17295</name>
</gene>
<dbReference type="SMART" id="SM00516">
    <property type="entry name" value="SEC14"/>
    <property type="match status" value="1"/>
</dbReference>
<dbReference type="PANTHER" id="PTHR45657:SF1">
    <property type="entry name" value="CRAL-TRIO DOMAIN-CONTAINING PROTEIN YKL091C-RELATED"/>
    <property type="match status" value="1"/>
</dbReference>
<comment type="subcellular location">
    <subcellularLocation>
        <location evidence="1">Cell membrane</location>
        <topology evidence="1">Peripheral membrane protein</topology>
    </subcellularLocation>
    <subcellularLocation>
        <location evidence="2">Golgi apparatus membrane</location>
        <topology evidence="2">Peripheral membrane protein</topology>
    </subcellularLocation>
</comment>
<dbReference type="InterPro" id="IPR051026">
    <property type="entry name" value="PI/PC_transfer"/>
</dbReference>
<proteinExistence type="inferred from homology"/>
<comment type="similarity">
    <text evidence="3">Belongs to the SFH family.</text>
</comment>
<feature type="domain" description="CRAL-TRIO" evidence="5">
    <location>
        <begin position="104"/>
        <end position="278"/>
    </location>
</feature>
<feature type="compositionally biased region" description="Polar residues" evidence="4">
    <location>
        <begin position="417"/>
        <end position="431"/>
    </location>
</feature>
<evidence type="ECO:0000313" key="6">
    <source>
        <dbReference type="EMBL" id="CAE0502222.1"/>
    </source>
</evidence>
<sequence length="531" mass="58773">MPSAPAPQGPPLEFQGRIPYEIEQDVRDDWGLTPQEQETYVEQFRRILERKKVWREDQDYYLLRRFLRARSYDLEKATAMWMNNVAFKKEFSVDTILEDFVFEERAPFLEAYPQGYHKCDKLGRPVYIQLLGKVNVEAMKRVTNEQRMIKFHIQEYERCGKVILPVCSKLAGRNIDQTFGIMDVKGVGLSHFSGEVKRLLGLITKYDQDNYPEMLGHICVINAPWVFRTIWAVVRGYLDPRTQSKIEILDSNYLPAVLKWVDKESLPDWLGGSSHGTLIEDVGPWSDDKLVASLGLNLEELRLGRLMMPDVRGRFKGNGGKPGKDVAAEVPESCLQQEAARAPSLPPISDGPAANAQGAIKPSIPSPNPLKQQAQENTNGTVSIGLSDQSNRAPATSLGALGISPSAREAKDVPTPLVSSNLSNNARTPQKQPAPAAVSKSRSLMDRVAALEKACPQVKDKVGAASQQRLQTSGSTRSAIEGSLLYRVEVLEEAMEVLLASQEATVNAQKQAAKDAAARSAKARDGCCVVM</sequence>
<evidence type="ECO:0000256" key="2">
    <source>
        <dbReference type="ARBA" id="ARBA00004395"/>
    </source>
</evidence>